<dbReference type="KEGG" id="rarg:115729921"/>
<dbReference type="InterPro" id="IPR051708">
    <property type="entry name" value="Plant_Aspart_Prot_A1"/>
</dbReference>
<dbReference type="AlphaFoldDB" id="A0A8B8N2X9"/>
<dbReference type="OrthoDB" id="1072226at2759"/>
<protein>
    <submittedName>
        <fullName evidence="5">Uncharacterized protein LOC115729921</fullName>
    </submittedName>
</protein>
<keyword evidence="1" id="KW-0645">Protease</keyword>
<evidence type="ECO:0000313" key="5">
    <source>
        <dbReference type="RefSeq" id="XP_030516414.1"/>
    </source>
</evidence>
<keyword evidence="2" id="KW-0378">Hydrolase</keyword>
<dbReference type="InterPro" id="IPR032799">
    <property type="entry name" value="TAXi_C"/>
</dbReference>
<dbReference type="InterPro" id="IPR021109">
    <property type="entry name" value="Peptidase_aspartic_dom_sf"/>
</dbReference>
<proteinExistence type="predicted"/>
<sequence length="142" mass="15555">MLLGRNVKDAATASSQAKLGTYTLLQFGDDASIGGPPGALIRTTPLIPNVTQYAVRVMGISVCAKRLHINPEVFRMRSDHTGGFVFDTGLPYTILVHTTYTAVRAELVQYFTDMYGLHPRPPQPGSLTCAMTCHMVIMDFHL</sequence>
<dbReference type="PANTHER" id="PTHR47967:SF128">
    <property type="entry name" value="ASPARTIC PROTEINASE CDR1-LIKE"/>
    <property type="match status" value="1"/>
</dbReference>
<dbReference type="Gene3D" id="2.40.70.10">
    <property type="entry name" value="Acid Proteases"/>
    <property type="match status" value="1"/>
</dbReference>
<dbReference type="GO" id="GO:0008233">
    <property type="term" value="F:peptidase activity"/>
    <property type="evidence" value="ECO:0007669"/>
    <property type="project" value="UniProtKB-KW"/>
</dbReference>
<gene>
    <name evidence="5" type="primary">LOC115729921</name>
</gene>
<dbReference type="GeneID" id="115729921"/>
<evidence type="ECO:0000259" key="3">
    <source>
        <dbReference type="Pfam" id="PF14541"/>
    </source>
</evidence>
<dbReference type="Proteomes" id="UP000827889">
    <property type="component" value="Chromosome 8"/>
</dbReference>
<evidence type="ECO:0000256" key="2">
    <source>
        <dbReference type="ARBA" id="ARBA00022801"/>
    </source>
</evidence>
<dbReference type="GO" id="GO:0006508">
    <property type="term" value="P:proteolysis"/>
    <property type="evidence" value="ECO:0007669"/>
    <property type="project" value="UniProtKB-KW"/>
</dbReference>
<dbReference type="PANTHER" id="PTHR47967">
    <property type="entry name" value="OS07G0603500 PROTEIN-RELATED"/>
    <property type="match status" value="1"/>
</dbReference>
<reference evidence="5" key="1">
    <citation type="submission" date="2025-08" db="UniProtKB">
        <authorList>
            <consortium name="RefSeq"/>
        </authorList>
    </citation>
    <scope>IDENTIFICATION</scope>
    <source>
        <tissue evidence="5">Leaf</tissue>
    </source>
</reference>
<dbReference type="RefSeq" id="XP_030516414.1">
    <property type="nucleotide sequence ID" value="XM_030660554.1"/>
</dbReference>
<dbReference type="SUPFAM" id="SSF50630">
    <property type="entry name" value="Acid proteases"/>
    <property type="match status" value="1"/>
</dbReference>
<evidence type="ECO:0000313" key="4">
    <source>
        <dbReference type="Proteomes" id="UP000827889"/>
    </source>
</evidence>
<feature type="domain" description="Xylanase inhibitor C-terminal" evidence="3">
    <location>
        <begin position="52"/>
        <end position="115"/>
    </location>
</feature>
<dbReference type="Pfam" id="PF14541">
    <property type="entry name" value="TAXi_C"/>
    <property type="match status" value="1"/>
</dbReference>
<dbReference type="GO" id="GO:0005576">
    <property type="term" value="C:extracellular region"/>
    <property type="evidence" value="ECO:0007669"/>
    <property type="project" value="TreeGrafter"/>
</dbReference>
<evidence type="ECO:0000256" key="1">
    <source>
        <dbReference type="ARBA" id="ARBA00022670"/>
    </source>
</evidence>
<name>A0A8B8N2X9_9MYRT</name>
<organism evidence="4 5">
    <name type="scientific">Rhodamnia argentea</name>
    <dbReference type="NCBI Taxonomy" id="178133"/>
    <lineage>
        <taxon>Eukaryota</taxon>
        <taxon>Viridiplantae</taxon>
        <taxon>Streptophyta</taxon>
        <taxon>Embryophyta</taxon>
        <taxon>Tracheophyta</taxon>
        <taxon>Spermatophyta</taxon>
        <taxon>Magnoliopsida</taxon>
        <taxon>eudicotyledons</taxon>
        <taxon>Gunneridae</taxon>
        <taxon>Pentapetalae</taxon>
        <taxon>rosids</taxon>
        <taxon>malvids</taxon>
        <taxon>Myrtales</taxon>
        <taxon>Myrtaceae</taxon>
        <taxon>Myrtoideae</taxon>
        <taxon>Myrteae</taxon>
        <taxon>Australasian group</taxon>
        <taxon>Rhodamnia</taxon>
    </lineage>
</organism>
<keyword evidence="4" id="KW-1185">Reference proteome</keyword>
<accession>A0A8B8N2X9</accession>